<evidence type="ECO:0000313" key="2">
    <source>
        <dbReference type="EMBL" id="WTP88597.1"/>
    </source>
</evidence>
<proteinExistence type="predicted"/>
<dbReference type="AlphaFoldDB" id="A0AAU1I3X5"/>
<name>A0AAU1I3X5_9ACTN</name>
<sequence>MMKNLKAAAVVVGSLAIAGAAVPAASAVNMPAAGLVDNGKTVARSLPSAAKVPTGYVGNNVKRTADNVKKGMKSQGVVKTPVIGGALPNPVDGQLLGGLPLR</sequence>
<evidence type="ECO:0000256" key="1">
    <source>
        <dbReference type="SAM" id="SignalP"/>
    </source>
</evidence>
<gene>
    <name evidence="2" type="ORF">OG477_26030</name>
</gene>
<feature type="signal peptide" evidence="1">
    <location>
        <begin position="1"/>
        <end position="20"/>
    </location>
</feature>
<keyword evidence="1" id="KW-0732">Signal</keyword>
<protein>
    <recommendedName>
        <fullName evidence="3">Secreted protein</fullName>
    </recommendedName>
</protein>
<accession>A0AAU1I3X5</accession>
<organism evidence="2">
    <name type="scientific">Streptomyces sp. NBC_00180</name>
    <dbReference type="NCBI Taxonomy" id="2903632"/>
    <lineage>
        <taxon>Bacteria</taxon>
        <taxon>Bacillati</taxon>
        <taxon>Actinomycetota</taxon>
        <taxon>Actinomycetes</taxon>
        <taxon>Kitasatosporales</taxon>
        <taxon>Streptomycetaceae</taxon>
        <taxon>Streptomyces</taxon>
    </lineage>
</organism>
<feature type="chain" id="PRO_5043781986" description="Secreted protein" evidence="1">
    <location>
        <begin position="21"/>
        <end position="102"/>
    </location>
</feature>
<evidence type="ECO:0008006" key="3">
    <source>
        <dbReference type="Google" id="ProtNLM"/>
    </source>
</evidence>
<reference evidence="2" key="1">
    <citation type="submission" date="2022-10" db="EMBL/GenBank/DDBJ databases">
        <title>The complete genomes of actinobacterial strains from the NBC collection.</title>
        <authorList>
            <person name="Joergensen T.S."/>
            <person name="Alvarez Arevalo M."/>
            <person name="Sterndorff E.B."/>
            <person name="Faurdal D."/>
            <person name="Vuksanovic O."/>
            <person name="Mourched A.-S."/>
            <person name="Charusanti P."/>
            <person name="Shaw S."/>
            <person name="Blin K."/>
            <person name="Weber T."/>
        </authorList>
    </citation>
    <scope>NUCLEOTIDE SEQUENCE</scope>
    <source>
        <strain evidence="2">NBC 00180</strain>
    </source>
</reference>
<dbReference type="EMBL" id="CP108140">
    <property type="protein sequence ID" value="WTP88597.1"/>
    <property type="molecule type" value="Genomic_DNA"/>
</dbReference>